<protein>
    <recommendedName>
        <fullName evidence="2">HNH nuclease domain-containing protein</fullName>
    </recommendedName>
</protein>
<proteinExistence type="predicted"/>
<organism evidence="3 4">
    <name type="scientific">Rhodococcoides kyotonense</name>
    <dbReference type="NCBI Taxonomy" id="398843"/>
    <lineage>
        <taxon>Bacteria</taxon>
        <taxon>Bacillati</taxon>
        <taxon>Actinomycetota</taxon>
        <taxon>Actinomycetes</taxon>
        <taxon>Mycobacteriales</taxon>
        <taxon>Nocardiaceae</taxon>
        <taxon>Rhodococcoides</taxon>
    </lineage>
</organism>
<dbReference type="EMBL" id="LVHI01000026">
    <property type="protein sequence ID" value="OAK52099.1"/>
    <property type="molecule type" value="Genomic_DNA"/>
</dbReference>
<evidence type="ECO:0000259" key="2">
    <source>
        <dbReference type="SMART" id="SM00507"/>
    </source>
</evidence>
<feature type="compositionally biased region" description="Pro residues" evidence="1">
    <location>
        <begin position="435"/>
        <end position="446"/>
    </location>
</feature>
<feature type="region of interest" description="Disordered" evidence="1">
    <location>
        <begin position="1"/>
        <end position="32"/>
    </location>
</feature>
<feature type="region of interest" description="Disordered" evidence="1">
    <location>
        <begin position="148"/>
        <end position="239"/>
    </location>
</feature>
<feature type="domain" description="HNH nuclease" evidence="2">
    <location>
        <begin position="327"/>
        <end position="379"/>
    </location>
</feature>
<feature type="region of interest" description="Disordered" evidence="1">
    <location>
        <begin position="435"/>
        <end position="554"/>
    </location>
</feature>
<gene>
    <name evidence="3" type="ORF">A3K89_25095</name>
</gene>
<dbReference type="AlphaFoldDB" id="A0A177YA77"/>
<evidence type="ECO:0000313" key="3">
    <source>
        <dbReference type="EMBL" id="OAK52099.1"/>
    </source>
</evidence>
<evidence type="ECO:0000256" key="1">
    <source>
        <dbReference type="SAM" id="MobiDB-lite"/>
    </source>
</evidence>
<reference evidence="3 4" key="1">
    <citation type="submission" date="2016-03" db="EMBL/GenBank/DDBJ databases">
        <title>Genome sequence of Rhodococcus kyotonensis KB10.</title>
        <authorList>
            <person name="Jeong H."/>
            <person name="Hong C.E."/>
            <person name="Jo S.H."/>
            <person name="Park J.M."/>
        </authorList>
    </citation>
    <scope>NUCLEOTIDE SEQUENCE [LARGE SCALE GENOMIC DNA]</scope>
    <source>
        <strain evidence="3 4">KB10</strain>
    </source>
</reference>
<dbReference type="CDD" id="cd00085">
    <property type="entry name" value="HNHc"/>
    <property type="match status" value="1"/>
</dbReference>
<dbReference type="SMART" id="SM00507">
    <property type="entry name" value="HNHc"/>
    <property type="match status" value="1"/>
</dbReference>
<dbReference type="Proteomes" id="UP000077519">
    <property type="component" value="Unassembled WGS sequence"/>
</dbReference>
<feature type="compositionally biased region" description="Gly residues" evidence="1">
    <location>
        <begin position="532"/>
        <end position="544"/>
    </location>
</feature>
<dbReference type="Pfam" id="PF02720">
    <property type="entry name" value="DUF222"/>
    <property type="match status" value="2"/>
</dbReference>
<dbReference type="InterPro" id="IPR003615">
    <property type="entry name" value="HNH_nuc"/>
</dbReference>
<sequence length="554" mass="59642">MLAKEFGERTSLTGERLEPLSADTSRAGEDGVIGEEHQQIVRKFFRRLGGKVDIETRERAEAQLAQLARELGPDHFKAAAGRLYDVLDPDGEDESPERVADRCYVRLDEQGPDGLSKVRMVVDAEFRAYLEAVLAKWAKPGQCNSADISPVVDDADDPVSDGDATTDTDSPESNGAVTEPDSAGAESSLFEPPVAEAETGADAEDDAAAVNDQAAARSAEAEESERAGRDRRGRGRRQHDAVKMVFRQMLASGQMGRHRGLPVTAVVSMSWKDFEAGTGHAVTATGSLVKMRDAIRMASHAHHYLVLFDEQERPLQLRRTKRIASEDQRIVLIAADRGCSFPGCTRPATWSQVHHVTEWAAGGNTDIEDLTFGCDQHHRLVGSGEHGWATTKAGPGHRYAGRTLWHAPASIDPSRRGRVNHFHHPNEYIYPCPEVPLPDMPAPDSPAPDRSASGVPVSEADTRAACQPETLQPETVQPETLQSAACQPEPVQPETLQPETLQSEPELFDDIRHDQATRSDAGTPGGQPATGVSGGRGSAGGPDSVGGEVDPPAA</sequence>
<dbReference type="InterPro" id="IPR003870">
    <property type="entry name" value="DUF222"/>
</dbReference>
<accession>A0A177YA77</accession>
<keyword evidence="4" id="KW-1185">Reference proteome</keyword>
<name>A0A177YA77_9NOCA</name>
<feature type="compositionally biased region" description="Low complexity" evidence="1">
    <location>
        <begin position="208"/>
        <end position="218"/>
    </location>
</feature>
<feature type="compositionally biased region" description="Acidic residues" evidence="1">
    <location>
        <begin position="153"/>
        <end position="170"/>
    </location>
</feature>
<evidence type="ECO:0000313" key="4">
    <source>
        <dbReference type="Proteomes" id="UP000077519"/>
    </source>
</evidence>
<comment type="caution">
    <text evidence="3">The sequence shown here is derived from an EMBL/GenBank/DDBJ whole genome shotgun (WGS) entry which is preliminary data.</text>
</comment>
<feature type="compositionally biased region" description="Polar residues" evidence="1">
    <location>
        <begin position="494"/>
        <end position="503"/>
    </location>
</feature>
<feature type="compositionally biased region" description="Polar residues" evidence="1">
    <location>
        <begin position="469"/>
        <end position="485"/>
    </location>
</feature>